<sequence>MSAAVRVPFSFASAEIRSASSRASSASSTLLSASKTSIKSGKSVHHFCNSDGSWSSAEDISCSPEPSGLVVKESI</sequence>
<proteinExistence type="predicted"/>
<name>A0A0A9EWR3_ARUDO</name>
<feature type="region of interest" description="Disordered" evidence="1">
    <location>
        <begin position="50"/>
        <end position="75"/>
    </location>
</feature>
<evidence type="ECO:0000313" key="2">
    <source>
        <dbReference type="EMBL" id="JAE04527.1"/>
    </source>
</evidence>
<evidence type="ECO:0000256" key="1">
    <source>
        <dbReference type="SAM" id="MobiDB-lite"/>
    </source>
</evidence>
<accession>A0A0A9EWR3</accession>
<reference evidence="2" key="2">
    <citation type="journal article" date="2015" name="Data Brief">
        <title>Shoot transcriptome of the giant reed, Arundo donax.</title>
        <authorList>
            <person name="Barrero R.A."/>
            <person name="Guerrero F.D."/>
            <person name="Moolhuijzen P."/>
            <person name="Goolsby J.A."/>
            <person name="Tidwell J."/>
            <person name="Bellgard S.E."/>
            <person name="Bellgard M.I."/>
        </authorList>
    </citation>
    <scope>NUCLEOTIDE SEQUENCE</scope>
    <source>
        <tissue evidence="2">Shoot tissue taken approximately 20 cm above the soil surface</tissue>
    </source>
</reference>
<organism evidence="2">
    <name type="scientific">Arundo donax</name>
    <name type="common">Giant reed</name>
    <name type="synonym">Donax arundinaceus</name>
    <dbReference type="NCBI Taxonomy" id="35708"/>
    <lineage>
        <taxon>Eukaryota</taxon>
        <taxon>Viridiplantae</taxon>
        <taxon>Streptophyta</taxon>
        <taxon>Embryophyta</taxon>
        <taxon>Tracheophyta</taxon>
        <taxon>Spermatophyta</taxon>
        <taxon>Magnoliopsida</taxon>
        <taxon>Liliopsida</taxon>
        <taxon>Poales</taxon>
        <taxon>Poaceae</taxon>
        <taxon>PACMAD clade</taxon>
        <taxon>Arundinoideae</taxon>
        <taxon>Arundineae</taxon>
        <taxon>Arundo</taxon>
    </lineage>
</organism>
<dbReference type="AlphaFoldDB" id="A0A0A9EWR3"/>
<reference evidence="2" key="1">
    <citation type="submission" date="2014-09" db="EMBL/GenBank/DDBJ databases">
        <authorList>
            <person name="Magalhaes I.L.F."/>
            <person name="Oliveira U."/>
            <person name="Santos F.R."/>
            <person name="Vidigal T.H.D.A."/>
            <person name="Brescovit A.D."/>
            <person name="Santos A.J."/>
        </authorList>
    </citation>
    <scope>NUCLEOTIDE SEQUENCE</scope>
    <source>
        <tissue evidence="2">Shoot tissue taken approximately 20 cm above the soil surface</tissue>
    </source>
</reference>
<dbReference type="EMBL" id="GBRH01193369">
    <property type="protein sequence ID" value="JAE04527.1"/>
    <property type="molecule type" value="Transcribed_RNA"/>
</dbReference>
<protein>
    <submittedName>
        <fullName evidence="2">Uncharacterized protein</fullName>
    </submittedName>
</protein>